<dbReference type="Proteomes" id="UP001162992">
    <property type="component" value="Chromosome 1"/>
</dbReference>
<protein>
    <submittedName>
        <fullName evidence="1">Uncharacterized protein</fullName>
    </submittedName>
</protein>
<evidence type="ECO:0000313" key="2">
    <source>
        <dbReference type="Proteomes" id="UP001162992"/>
    </source>
</evidence>
<reference evidence="2" key="1">
    <citation type="journal article" date="2024" name="Proc. Natl. Acad. Sci. U.S.A.">
        <title>Extraordinary preservation of gene collinearity over three hundred million years revealed in homosporous lycophytes.</title>
        <authorList>
            <person name="Li C."/>
            <person name="Wickell D."/>
            <person name="Kuo L.Y."/>
            <person name="Chen X."/>
            <person name="Nie B."/>
            <person name="Liao X."/>
            <person name="Peng D."/>
            <person name="Ji J."/>
            <person name="Jenkins J."/>
            <person name="Williams M."/>
            <person name="Shu S."/>
            <person name="Plott C."/>
            <person name="Barry K."/>
            <person name="Rajasekar S."/>
            <person name="Grimwood J."/>
            <person name="Han X."/>
            <person name="Sun S."/>
            <person name="Hou Z."/>
            <person name="He W."/>
            <person name="Dai G."/>
            <person name="Sun C."/>
            <person name="Schmutz J."/>
            <person name="Leebens-Mack J.H."/>
            <person name="Li F.W."/>
            <person name="Wang L."/>
        </authorList>
    </citation>
    <scope>NUCLEOTIDE SEQUENCE [LARGE SCALE GENOMIC DNA]</scope>
    <source>
        <strain evidence="2">cv. PW_Plant_1</strain>
    </source>
</reference>
<comment type="caution">
    <text evidence="1">The sequence shown here is derived from an EMBL/GenBank/DDBJ whole genome shotgun (WGS) entry which is preliminary data.</text>
</comment>
<accession>A0ACC2ET52</accession>
<proteinExistence type="predicted"/>
<gene>
    <name evidence="1" type="ORF">O6H91_01G087500</name>
</gene>
<name>A0ACC2ET52_DIPCM</name>
<dbReference type="EMBL" id="CM055092">
    <property type="protein sequence ID" value="KAJ7569655.1"/>
    <property type="molecule type" value="Genomic_DNA"/>
</dbReference>
<organism evidence="1 2">
    <name type="scientific">Diphasiastrum complanatum</name>
    <name type="common">Issler's clubmoss</name>
    <name type="synonym">Lycopodium complanatum</name>
    <dbReference type="NCBI Taxonomy" id="34168"/>
    <lineage>
        <taxon>Eukaryota</taxon>
        <taxon>Viridiplantae</taxon>
        <taxon>Streptophyta</taxon>
        <taxon>Embryophyta</taxon>
        <taxon>Tracheophyta</taxon>
        <taxon>Lycopodiopsida</taxon>
        <taxon>Lycopodiales</taxon>
        <taxon>Lycopodiaceae</taxon>
        <taxon>Lycopodioideae</taxon>
        <taxon>Diphasiastrum</taxon>
    </lineage>
</organism>
<evidence type="ECO:0000313" key="1">
    <source>
        <dbReference type="EMBL" id="KAJ7569655.1"/>
    </source>
</evidence>
<sequence>MAAAGGSDSGRVWRLHGRPVEQQILALMCEQRPGLGSTYAAARGSGENVAIQGSFAGGDDVEVSAVLANLLRDSAVQGSLQESFNPSASQDDSRVMSIQEMQHMEIDALASPLLFPISDGFEAASSCFGYFSSPFYANHHFLTTACGTDVSPDVGPLHSISPDRYGCASTYNAKDIDGMVYMDDRRNSFSKVTSTEFDSLQKDETGTSLGVLLNSGVGVLDYTVSVDQELKEELNVLGMESLRMLDSQDSRYFEIDVNDGEGLQQSQSQKPAGQAISRVLKKVHNKRAKYQHLNLLEDKSGGVSSRASQPPASNSSQRGIPPNSHGQKLSSSLSSDVSSYLSAQNGDGRSMESEDGDDEEKDGENREANDNGKIAIDLTDDLLHKVFSFLDDTALCQAAMVCCQWRASSAHEDFWKILNFEGRRVTQDQVVRLCCKYPKAFKLNLKGVHCVDEVLVRGALHSMRGLQALVLGRGTFGDGIFHALGTECSSLKSLSITDAVLGSGGSQEIQFRHDSLCTLEIVKCRVLRIAIKCPCLEDLSLKRTSTASASLLCPLLSSLDVSSCHKLSDAGVRAAATACPLLASLNLSNCSYVSDDTIRDISNACSNLRHLDASYCSNISLEGVRLPMLIEMKLHGCDGINASSMTALSHCARLEALELDLCWFLTSVALDLPQLRSITLNSCRKFVELTLRSPALASISLVDCPALNRININSSSLQRLQLNQQQGLTTLTLQCPSLREIDLAECDSLNNSVCDIFSDGGGCSRLSSLILDNCEGLTAVRLSTRSLRTLSLVSCRNIHTVDLVCPNLDSLQLDGCDHLASASFFPVGLQALNLGICPHLTSLIIDAPAMTALDLRGCGILSHTDICCPSLSSLDASYCSQLTDDCLAATTSACPLIESLVLASCPLIGPIGLLALKLLSGLRVLDLSYTFLTDLSPVYEACPCLQVLKLSACKYLANDALNALHDGNALPHLRELDLSYGSLDRGAIEGLLSNCPHLVHVSLNGCANVYDLDWDCHPLYSCGSVFTGEFSTKYMRTDGVDLEENVKNRAVRPMDIPGSSIVCDRSVSNVLHESAGVSNQFFGAAIGALSTVPLEEVKEALTLCNDGIWRDTSTIIDTSAYLKIENEKPVHVKSAKIIPTRALQSLNCVGCPNIKRVVIPNSACCLHLSSLNLSLSSNVREVKLSCANLLSLNLSNCVALEELKLDCPRLSSLCLQACGLGAEELEKVVQTCVVLETLDIRNCFKVTSGTSSQLRSLYPMIKRLYSTSV</sequence>
<keyword evidence="2" id="KW-1185">Reference proteome</keyword>